<dbReference type="GO" id="GO:0006102">
    <property type="term" value="P:isocitrate metabolic process"/>
    <property type="evidence" value="ECO:0007669"/>
    <property type="project" value="TreeGrafter"/>
</dbReference>
<dbReference type="SMART" id="SM01329">
    <property type="entry name" value="Iso_dh"/>
    <property type="match status" value="1"/>
</dbReference>
<evidence type="ECO:0000313" key="4">
    <source>
        <dbReference type="EMBL" id="AMJ40486.1"/>
    </source>
</evidence>
<dbReference type="OrthoDB" id="9806254at2"/>
<evidence type="ECO:0000313" key="7">
    <source>
        <dbReference type="Proteomes" id="UP000184204"/>
    </source>
</evidence>
<dbReference type="PANTHER" id="PTHR11835:SF34">
    <property type="entry name" value="ISOCITRATE DEHYDROGENASE [NAD] SUBUNIT ALPHA, MITOCHONDRIAL"/>
    <property type="match status" value="1"/>
</dbReference>
<dbReference type="GO" id="GO:0051287">
    <property type="term" value="F:NAD binding"/>
    <property type="evidence" value="ECO:0007669"/>
    <property type="project" value="InterPro"/>
</dbReference>
<accession>A0A0X8VCL3</accession>
<organism evidence="5 7">
    <name type="scientific">Anaerotignum propionicum DSM 1682</name>
    <dbReference type="NCBI Taxonomy" id="991789"/>
    <lineage>
        <taxon>Bacteria</taxon>
        <taxon>Bacillati</taxon>
        <taxon>Bacillota</taxon>
        <taxon>Clostridia</taxon>
        <taxon>Lachnospirales</taxon>
        <taxon>Anaerotignaceae</taxon>
        <taxon>Anaerotignum</taxon>
    </lineage>
</organism>
<sequence length="332" mass="35544">MAHHVTLIPGDGSGPEVIAAAKKVVEATGVDIQWEEAHAGAAMIEKYGTPLPDETIASIRKTGVALKGPVATPVGTGFRSVNVAMRKTFDLYANVRPAKTYPGVITKFENIDLVIVRENTEDLYAGIERMVDEDTAESIKLFTRKGCERIIRYAFEYAVREGRKKVTAVHKANIMKCTDGMFLDIAREIAKEYPQIQFNDSIVDAMCMRLVMHPEDYDVLVCPNLYGDIVSDLCAGLVGGLGLTPSANIGVDGAIFEPIHGSAPDIAGQHKINPTAAILSASLMLAHLGEGKAAASIEKAVEKVIDEGKVLTVDMGGTASTEEFAEAVISAL</sequence>
<dbReference type="PANTHER" id="PTHR11835">
    <property type="entry name" value="DECARBOXYLATING DEHYDROGENASES-ISOCITRATE, ISOPROPYLMALATE, TARTRATE"/>
    <property type="match status" value="1"/>
</dbReference>
<dbReference type="Proteomes" id="UP000068026">
    <property type="component" value="Chromosome"/>
</dbReference>
<dbReference type="EC" id="1.1.1.42" evidence="4"/>
<reference evidence="5" key="3">
    <citation type="submission" date="2016-11" db="EMBL/GenBank/DDBJ databases">
        <authorList>
            <person name="Varghese N."/>
            <person name="Submissions S."/>
        </authorList>
    </citation>
    <scope>NUCLEOTIDE SEQUENCE</scope>
    <source>
        <strain evidence="5">DSM 1682</strain>
    </source>
</reference>
<dbReference type="SUPFAM" id="SSF53659">
    <property type="entry name" value="Isocitrate/Isopropylmalate dehydrogenase-like"/>
    <property type="match status" value="1"/>
</dbReference>
<dbReference type="InterPro" id="IPR024084">
    <property type="entry name" value="IsoPropMal-DH-like_dom"/>
</dbReference>
<evidence type="ECO:0000256" key="1">
    <source>
        <dbReference type="ARBA" id="ARBA00007769"/>
    </source>
</evidence>
<dbReference type="GO" id="GO:0004449">
    <property type="term" value="F:isocitrate dehydrogenase (NAD+) activity"/>
    <property type="evidence" value="ECO:0007669"/>
    <property type="project" value="TreeGrafter"/>
</dbReference>
<dbReference type="EMBL" id="FQUA01000002">
    <property type="protein sequence ID" value="SHE40782.1"/>
    <property type="molecule type" value="Genomic_DNA"/>
</dbReference>
<dbReference type="Pfam" id="PF00180">
    <property type="entry name" value="Iso_dh"/>
    <property type="match status" value="1"/>
</dbReference>
<dbReference type="GO" id="GO:0000287">
    <property type="term" value="F:magnesium ion binding"/>
    <property type="evidence" value="ECO:0007669"/>
    <property type="project" value="InterPro"/>
</dbReference>
<dbReference type="EMBL" id="CP014223">
    <property type="protein sequence ID" value="AMJ40486.1"/>
    <property type="molecule type" value="Genomic_DNA"/>
</dbReference>
<dbReference type="KEGG" id="cpro:CPRO_08860"/>
<gene>
    <name evidence="4" type="primary">icd</name>
    <name evidence="4" type="ORF">CPRO_08860</name>
    <name evidence="5" type="ORF">SAMN02745151_00597</name>
</gene>
<dbReference type="GO" id="GO:0006099">
    <property type="term" value="P:tricarboxylic acid cycle"/>
    <property type="evidence" value="ECO:0007669"/>
    <property type="project" value="TreeGrafter"/>
</dbReference>
<feature type="domain" description="Isopropylmalate dehydrogenase-like" evidence="3">
    <location>
        <begin position="4"/>
        <end position="328"/>
    </location>
</feature>
<evidence type="ECO:0000313" key="5">
    <source>
        <dbReference type="EMBL" id="SHE40782.1"/>
    </source>
</evidence>
<keyword evidence="6" id="KW-1185">Reference proteome</keyword>
<dbReference type="RefSeq" id="WP_066048208.1">
    <property type="nucleotide sequence ID" value="NZ_CP014223.1"/>
</dbReference>
<proteinExistence type="inferred from homology"/>
<comment type="similarity">
    <text evidence="1">Belongs to the isocitrate and isopropylmalate dehydrogenases family.</text>
</comment>
<reference evidence="7" key="4">
    <citation type="submission" date="2016-11" db="EMBL/GenBank/DDBJ databases">
        <authorList>
            <person name="Jaros S."/>
            <person name="Januszkiewicz K."/>
            <person name="Wedrychowicz H."/>
        </authorList>
    </citation>
    <scope>NUCLEOTIDE SEQUENCE [LARGE SCALE GENOMIC DNA]</scope>
    <source>
        <strain evidence="7">DSM 1682</strain>
    </source>
</reference>
<evidence type="ECO:0000313" key="6">
    <source>
        <dbReference type="Proteomes" id="UP000068026"/>
    </source>
</evidence>
<reference evidence="6" key="2">
    <citation type="submission" date="2016-01" db="EMBL/GenBank/DDBJ databases">
        <authorList>
            <person name="Poehlein A."/>
            <person name="Schlien K."/>
            <person name="Gottschalk G."/>
            <person name="Buckel W."/>
            <person name="Daniel R."/>
        </authorList>
    </citation>
    <scope>NUCLEOTIDE SEQUENCE [LARGE SCALE GENOMIC DNA]</scope>
    <source>
        <strain evidence="6">X2</strain>
    </source>
</reference>
<evidence type="ECO:0000259" key="3">
    <source>
        <dbReference type="SMART" id="SM01329"/>
    </source>
</evidence>
<dbReference type="FunFam" id="3.40.718.10:FF:000014">
    <property type="entry name" value="Isocitrate dehydrogenase (NAD(+))"/>
    <property type="match status" value="1"/>
</dbReference>
<dbReference type="AlphaFoldDB" id="A0A0X8VCL3"/>
<evidence type="ECO:0000256" key="2">
    <source>
        <dbReference type="ARBA" id="ARBA00023002"/>
    </source>
</evidence>
<dbReference type="Gene3D" id="3.40.718.10">
    <property type="entry name" value="Isopropylmalate Dehydrogenase"/>
    <property type="match status" value="1"/>
</dbReference>
<dbReference type="PROSITE" id="PS00470">
    <property type="entry name" value="IDH_IMDH"/>
    <property type="match status" value="1"/>
</dbReference>
<name>A0A0X8VCL3_ANAPI</name>
<reference evidence="4 6" key="1">
    <citation type="journal article" date="2016" name="Genome Announc.">
        <title>Complete Genome Sequence of the Amino Acid-Fermenting Clostridium propionicum X2 (DSM 1682).</title>
        <authorList>
            <person name="Poehlein A."/>
            <person name="Schlien K."/>
            <person name="Chowdhury N.P."/>
            <person name="Gottschalk G."/>
            <person name="Buckel W."/>
            <person name="Daniel R."/>
        </authorList>
    </citation>
    <scope>NUCLEOTIDE SEQUENCE [LARGE SCALE GENOMIC DNA]</scope>
    <source>
        <strain evidence="4 6">X2</strain>
    </source>
</reference>
<dbReference type="InterPro" id="IPR019818">
    <property type="entry name" value="IsoCit/isopropylmalate_DH_CS"/>
</dbReference>
<dbReference type="Proteomes" id="UP000184204">
    <property type="component" value="Unassembled WGS sequence"/>
</dbReference>
<dbReference type="GO" id="GO:0004450">
    <property type="term" value="F:isocitrate dehydrogenase (NADP+) activity"/>
    <property type="evidence" value="ECO:0007669"/>
    <property type="project" value="UniProtKB-EC"/>
</dbReference>
<protein>
    <submittedName>
        <fullName evidence="4 5">Isocitrate dehydrogenase</fullName>
        <ecNumber evidence="4">1.1.1.42</ecNumber>
    </submittedName>
</protein>
<keyword evidence="2 4" id="KW-0560">Oxidoreductase</keyword>